<proteinExistence type="predicted"/>
<sequence length="93" mass="10520">MKTTLIHLNEQATETLEAMLDPGYISERTERLQAIEDFLIDQWRDAGTIKPDTALTFLDTLRSLRKDLTTFLTSVDPSGEAGCRQTFNPSDNE</sequence>
<accession>F0F4A6</accession>
<dbReference type="Proteomes" id="UP000005697">
    <property type="component" value="Unassembled WGS sequence"/>
</dbReference>
<protein>
    <submittedName>
        <fullName evidence="1">Uncharacterized protein</fullName>
    </submittedName>
</protein>
<comment type="caution">
    <text evidence="1">The sequence shown here is derived from an EMBL/GenBank/DDBJ whole genome shotgun (WGS) entry which is preliminary data.</text>
</comment>
<dbReference type="AlphaFoldDB" id="F0F4A6"/>
<dbReference type="RefSeq" id="WP_007367960.1">
    <property type="nucleotide sequence ID" value="NZ_GL872283.1"/>
</dbReference>
<reference evidence="1 2" key="1">
    <citation type="submission" date="2011-01" db="EMBL/GenBank/DDBJ databases">
        <authorList>
            <person name="Muzny D."/>
            <person name="Qin X."/>
            <person name="Deng J."/>
            <person name="Jiang H."/>
            <person name="Liu Y."/>
            <person name="Qu J."/>
            <person name="Song X.-Z."/>
            <person name="Zhang L."/>
            <person name="Thornton R."/>
            <person name="Coyle M."/>
            <person name="Francisco L."/>
            <person name="Jackson L."/>
            <person name="Javaid M."/>
            <person name="Korchina V."/>
            <person name="Kovar C."/>
            <person name="Mata R."/>
            <person name="Mathew T."/>
            <person name="Ngo R."/>
            <person name="Nguyen L."/>
            <person name="Nguyen N."/>
            <person name="Okwuonu G."/>
            <person name="Ongeri F."/>
            <person name="Pham C."/>
            <person name="Simmons D."/>
            <person name="Wilczek-Boney K."/>
            <person name="Hale W."/>
            <person name="Jakkamsetti A."/>
            <person name="Pham P."/>
            <person name="Ruth R."/>
            <person name="San Lucas F."/>
            <person name="Warren J."/>
            <person name="Zhang J."/>
            <person name="Zhao Z."/>
            <person name="Zhou C."/>
            <person name="Zhu D."/>
            <person name="Lee S."/>
            <person name="Bess C."/>
            <person name="Blankenburg K."/>
            <person name="Forbes L."/>
            <person name="Fu Q."/>
            <person name="Gubbala S."/>
            <person name="Hirani K."/>
            <person name="Jayaseelan J.C."/>
            <person name="Lara F."/>
            <person name="Munidasa M."/>
            <person name="Palculict T."/>
            <person name="Patil S."/>
            <person name="Pu L.-L."/>
            <person name="Saada N."/>
            <person name="Tang L."/>
            <person name="Weissenberger G."/>
            <person name="Zhu Y."/>
            <person name="Hemphill L."/>
            <person name="Shang Y."/>
            <person name="Youmans B."/>
            <person name="Ayvaz T."/>
            <person name="Ross M."/>
            <person name="Santibanez J."/>
            <person name="Aqrawi P."/>
            <person name="Gross S."/>
            <person name="Joshi V."/>
            <person name="Fowler G."/>
            <person name="Nazareth L."/>
            <person name="Reid J."/>
            <person name="Worley K."/>
            <person name="Petrosino J."/>
            <person name="Highlander S."/>
            <person name="Gibbs R."/>
        </authorList>
    </citation>
    <scope>NUCLEOTIDE SEQUENCE [LARGE SCALE GENOMIC DNA]</scope>
    <source>
        <strain evidence="1 2">DSM 16608</strain>
    </source>
</reference>
<evidence type="ECO:0000313" key="2">
    <source>
        <dbReference type="Proteomes" id="UP000005697"/>
    </source>
</evidence>
<name>F0F4A6_9BACT</name>
<dbReference type="EMBL" id="AEWX01000004">
    <property type="protein sequence ID" value="EGC21064.1"/>
    <property type="molecule type" value="Genomic_DNA"/>
</dbReference>
<keyword evidence="2" id="KW-1185">Reference proteome</keyword>
<gene>
    <name evidence="1" type="ORF">HMPREF9141_0422</name>
</gene>
<dbReference type="STRING" id="888743.HMPREF9141_0422"/>
<dbReference type="HOGENOM" id="CLU_2397155_0_0_10"/>
<evidence type="ECO:0000313" key="1">
    <source>
        <dbReference type="EMBL" id="EGC21064.1"/>
    </source>
</evidence>
<dbReference type="OrthoDB" id="1072357at2"/>
<organism evidence="1 2">
    <name type="scientific">Prevotella multiformis DSM 16608</name>
    <dbReference type="NCBI Taxonomy" id="888743"/>
    <lineage>
        <taxon>Bacteria</taxon>
        <taxon>Pseudomonadati</taxon>
        <taxon>Bacteroidota</taxon>
        <taxon>Bacteroidia</taxon>
        <taxon>Bacteroidales</taxon>
        <taxon>Prevotellaceae</taxon>
        <taxon>Prevotella</taxon>
    </lineage>
</organism>